<dbReference type="GO" id="GO:0020037">
    <property type="term" value="F:heme binding"/>
    <property type="evidence" value="ECO:0007669"/>
    <property type="project" value="TreeGrafter"/>
</dbReference>
<feature type="region of interest" description="Disordered" evidence="1">
    <location>
        <begin position="513"/>
        <end position="538"/>
    </location>
</feature>
<evidence type="ECO:0000256" key="1">
    <source>
        <dbReference type="SAM" id="MobiDB-lite"/>
    </source>
</evidence>
<dbReference type="OrthoDB" id="9795587at2"/>
<dbReference type="EMBL" id="LT629739">
    <property type="protein sequence ID" value="SDS48028.1"/>
    <property type="molecule type" value="Genomic_DNA"/>
</dbReference>
<dbReference type="Proteomes" id="UP000199700">
    <property type="component" value="Chromosome"/>
</dbReference>
<keyword evidence="2" id="KW-1133">Transmembrane helix</keyword>
<dbReference type="SUPFAM" id="SSF56524">
    <property type="entry name" value="Oxidoreductase molybdopterin-binding domain"/>
    <property type="match status" value="1"/>
</dbReference>
<dbReference type="SUPFAM" id="SSF81296">
    <property type="entry name" value="E set domains"/>
    <property type="match status" value="1"/>
</dbReference>
<organism evidence="4 5">
    <name type="scientific">Brevibacterium sandarakinum</name>
    <dbReference type="NCBI Taxonomy" id="629680"/>
    <lineage>
        <taxon>Bacteria</taxon>
        <taxon>Bacillati</taxon>
        <taxon>Actinomycetota</taxon>
        <taxon>Actinomycetes</taxon>
        <taxon>Micrococcales</taxon>
        <taxon>Brevibacteriaceae</taxon>
        <taxon>Brevibacterium</taxon>
    </lineage>
</organism>
<dbReference type="InterPro" id="IPR008335">
    <property type="entry name" value="Mopterin_OxRdtase_euk"/>
</dbReference>
<feature type="region of interest" description="Disordered" evidence="1">
    <location>
        <begin position="160"/>
        <end position="183"/>
    </location>
</feature>
<feature type="domain" description="Oxidoreductase molybdopterin-binding" evidence="3">
    <location>
        <begin position="265"/>
        <end position="413"/>
    </location>
</feature>
<evidence type="ECO:0000313" key="5">
    <source>
        <dbReference type="Proteomes" id="UP000199700"/>
    </source>
</evidence>
<feature type="transmembrane region" description="Helical" evidence="2">
    <location>
        <begin position="93"/>
        <end position="110"/>
    </location>
</feature>
<feature type="transmembrane region" description="Helical" evidence="2">
    <location>
        <begin position="116"/>
        <end position="136"/>
    </location>
</feature>
<dbReference type="Gene3D" id="2.60.40.650">
    <property type="match status" value="1"/>
</dbReference>
<dbReference type="AlphaFoldDB" id="A0A1H1SJP0"/>
<reference evidence="4" key="1">
    <citation type="submission" date="2016-10" db="EMBL/GenBank/DDBJ databases">
        <authorList>
            <person name="Varghese N."/>
            <person name="Submissions S."/>
        </authorList>
    </citation>
    <scope>NUCLEOTIDE SEQUENCE [LARGE SCALE GENOMIC DNA]</scope>
    <source>
        <strain evidence="4">DSM 22082</strain>
    </source>
</reference>
<dbReference type="PRINTS" id="PR00407">
    <property type="entry name" value="EUMOPTERIN"/>
</dbReference>
<dbReference type="STRING" id="629680.SAMN04489751_2114"/>
<evidence type="ECO:0000256" key="2">
    <source>
        <dbReference type="SAM" id="Phobius"/>
    </source>
</evidence>
<evidence type="ECO:0000259" key="3">
    <source>
        <dbReference type="Pfam" id="PF00174"/>
    </source>
</evidence>
<dbReference type="InterPro" id="IPR014756">
    <property type="entry name" value="Ig_E-set"/>
</dbReference>
<accession>A0A1H1SJP0</accession>
<dbReference type="PANTHER" id="PTHR19372">
    <property type="entry name" value="SULFITE REDUCTASE"/>
    <property type="match status" value="1"/>
</dbReference>
<keyword evidence="2" id="KW-0472">Membrane</keyword>
<protein>
    <submittedName>
        <fullName evidence="4">DMSO/TMAO reductase YedYZ, molybdopterin-dependent catalytic subunit</fullName>
    </submittedName>
</protein>
<feature type="transmembrane region" description="Helical" evidence="2">
    <location>
        <begin position="188"/>
        <end position="206"/>
    </location>
</feature>
<dbReference type="GO" id="GO:0006790">
    <property type="term" value="P:sulfur compound metabolic process"/>
    <property type="evidence" value="ECO:0007669"/>
    <property type="project" value="TreeGrafter"/>
</dbReference>
<dbReference type="PANTHER" id="PTHR19372:SF7">
    <property type="entry name" value="SULFITE OXIDASE, MITOCHONDRIAL"/>
    <property type="match status" value="1"/>
</dbReference>
<dbReference type="InterPro" id="IPR000572">
    <property type="entry name" value="OxRdtase_Mopterin-bd_dom"/>
</dbReference>
<dbReference type="Pfam" id="PF00174">
    <property type="entry name" value="Oxidored_molyb"/>
    <property type="match status" value="1"/>
</dbReference>
<dbReference type="Gene3D" id="3.90.420.10">
    <property type="entry name" value="Oxidoreductase, molybdopterin-binding domain"/>
    <property type="match status" value="1"/>
</dbReference>
<dbReference type="GO" id="GO:0043546">
    <property type="term" value="F:molybdopterin cofactor binding"/>
    <property type="evidence" value="ECO:0007669"/>
    <property type="project" value="TreeGrafter"/>
</dbReference>
<keyword evidence="2" id="KW-0812">Transmembrane</keyword>
<keyword evidence="5" id="KW-1185">Reference proteome</keyword>
<dbReference type="RefSeq" id="WP_092105439.1">
    <property type="nucleotide sequence ID" value="NZ_LT629739.1"/>
</dbReference>
<evidence type="ECO:0000313" key="4">
    <source>
        <dbReference type="EMBL" id="SDS48028.1"/>
    </source>
</evidence>
<name>A0A1H1SJP0_BRESA</name>
<feature type="transmembrane region" description="Helical" evidence="2">
    <location>
        <begin position="64"/>
        <end position="86"/>
    </location>
</feature>
<gene>
    <name evidence="4" type="ORF">SAMN04489751_2114</name>
</gene>
<dbReference type="GO" id="GO:0008482">
    <property type="term" value="F:sulfite oxidase activity"/>
    <property type="evidence" value="ECO:0007669"/>
    <property type="project" value="TreeGrafter"/>
</dbReference>
<feature type="compositionally biased region" description="Basic residues" evidence="1">
    <location>
        <begin position="529"/>
        <end position="538"/>
    </location>
</feature>
<sequence length="538" mass="56966">MRRPFRAALVGVVATLVLFGAADLIARAFGPQAAPLLALGQTIIPLTPTEVVKPVIELFGTNDKLFLILSTGFAAMVLGGLIGWLASHRLRPATVLLFVAGLVPLLVILIRPESNVIDIIPTLIGLVLGMAVFRVLMSSGTSPNEIGTAPAAPRKFPAAAIPAGSSTPGESSSDSSEKPATSPSRRRFFVITGIIGAAGAAAVAAGQTVASLTLDAGAAVAKLVLPTPAKKAPPIPASAHPDVKGLVPFVTDPKDFYRIDTALAPPVIDPQEWSLRIHGMVESEVTLTMDDLLDLPLEEHHITLTCVSNPVGGDLVGNATWLGYPVRELLRRANPNKDADMVLSHSIDGFSASTPIEALTDGRDSLLAVGMNGSPLPPEHGFPARLVVPGLYGFVSATKWVTELEVTRFDEKTAYWTDRGWDAKAPILVASRVEVPKPLAKVPAGDLVVGGTAWAQQSGIERVDVKLDDGDWTSAELGDEVNIDTWRQWKTGFSDVDAGLHTVTVRAIDQDGNVQTPERRKSIPNSATGHHHIQFSVE</sequence>
<proteinExistence type="predicted"/>
<dbReference type="InterPro" id="IPR036374">
    <property type="entry name" value="OxRdtase_Mopterin-bd_sf"/>
</dbReference>